<dbReference type="InterPro" id="IPR049012">
    <property type="entry name" value="Mutator_transp_dom"/>
</dbReference>
<protein>
    <recommendedName>
        <fullName evidence="1">Mutator-like transposase domain-containing protein</fullName>
    </recommendedName>
</protein>
<proteinExistence type="predicted"/>
<feature type="domain" description="Mutator-like transposase" evidence="1">
    <location>
        <begin position="187"/>
        <end position="228"/>
    </location>
</feature>
<dbReference type="Pfam" id="PF20700">
    <property type="entry name" value="Mutator"/>
    <property type="match status" value="1"/>
</dbReference>
<keyword evidence="3" id="KW-1185">Reference proteome</keyword>
<evidence type="ECO:0000313" key="2">
    <source>
        <dbReference type="EMBL" id="KAJ8866410.1"/>
    </source>
</evidence>
<reference evidence="2 3" key="1">
    <citation type="submission" date="2023-02" db="EMBL/GenBank/DDBJ databases">
        <title>LHISI_Scaffold_Assembly.</title>
        <authorList>
            <person name="Stuart O.P."/>
            <person name="Cleave R."/>
            <person name="Magrath M.J.L."/>
            <person name="Mikheyev A.S."/>
        </authorList>
    </citation>
    <scope>NUCLEOTIDE SEQUENCE [LARGE SCALE GENOMIC DNA]</scope>
    <source>
        <strain evidence="2">Daus_M_001</strain>
        <tissue evidence="2">Leg muscle</tissue>
    </source>
</reference>
<comment type="caution">
    <text evidence="2">The sequence shown here is derived from an EMBL/GenBank/DDBJ whole genome shotgun (WGS) entry which is preliminary data.</text>
</comment>
<dbReference type="Proteomes" id="UP001159363">
    <property type="component" value="Chromosome 15"/>
</dbReference>
<organism evidence="2 3">
    <name type="scientific">Dryococelus australis</name>
    <dbReference type="NCBI Taxonomy" id="614101"/>
    <lineage>
        <taxon>Eukaryota</taxon>
        <taxon>Metazoa</taxon>
        <taxon>Ecdysozoa</taxon>
        <taxon>Arthropoda</taxon>
        <taxon>Hexapoda</taxon>
        <taxon>Insecta</taxon>
        <taxon>Pterygota</taxon>
        <taxon>Neoptera</taxon>
        <taxon>Polyneoptera</taxon>
        <taxon>Phasmatodea</taxon>
        <taxon>Verophasmatodea</taxon>
        <taxon>Anareolatae</taxon>
        <taxon>Phasmatidae</taxon>
        <taxon>Eurycanthinae</taxon>
        <taxon>Dryococelus</taxon>
    </lineage>
</organism>
<accession>A0ABQ9G1Q0</accession>
<sequence>MKVVITHIRKKLPILCLKDRTDKVLTESWYSEKSKDPDDEIRRIVTTAASLLRDRNTGGLNAVPKLLDLFTNDELTADSKVAVAPRHPGRALLVCTRIVCHRLPLTRMSHGWEGKVDRFAASQYPCLPALTTAPQQRAGAEVLRGTEKIGDPRENPPSCGMIPARFPHARTEVTPPRIRPGSPWWEVSVRNKHCYLCKRAERQNVPANTHVCYKNWDNNRPSAAMEQALL</sequence>
<evidence type="ECO:0000313" key="3">
    <source>
        <dbReference type="Proteomes" id="UP001159363"/>
    </source>
</evidence>
<name>A0ABQ9G1Q0_9NEOP</name>
<evidence type="ECO:0000259" key="1">
    <source>
        <dbReference type="Pfam" id="PF20700"/>
    </source>
</evidence>
<gene>
    <name evidence="2" type="ORF">PR048_032253</name>
</gene>
<dbReference type="EMBL" id="JARBHB010000016">
    <property type="protein sequence ID" value="KAJ8866410.1"/>
    <property type="molecule type" value="Genomic_DNA"/>
</dbReference>